<comment type="caution">
    <text evidence="2">The sequence shown here is derived from an EMBL/GenBank/DDBJ whole genome shotgun (WGS) entry which is preliminary data.</text>
</comment>
<dbReference type="AlphaFoldDB" id="A0A6L9S1G9"/>
<organism evidence="2 3">
    <name type="scientific">Phytoactinopolyspora halotolerans</name>
    <dbReference type="NCBI Taxonomy" id="1981512"/>
    <lineage>
        <taxon>Bacteria</taxon>
        <taxon>Bacillati</taxon>
        <taxon>Actinomycetota</taxon>
        <taxon>Actinomycetes</taxon>
        <taxon>Jiangellales</taxon>
        <taxon>Jiangellaceae</taxon>
        <taxon>Phytoactinopolyspora</taxon>
    </lineage>
</organism>
<dbReference type="EMBL" id="JAAGOA010000001">
    <property type="protein sequence ID" value="NED98846.1"/>
    <property type="molecule type" value="Genomic_DNA"/>
</dbReference>
<proteinExistence type="predicted"/>
<sequence>MKISAVFGITAVVLIVAGCDGSGGSDPGDERTATPIDTPTSTTAADPFDEGAVATEPAMDLADQGECDLPITFDIPEKWTSETVLADHDFEQGGLMPACEVDAKPAGWLGYIRVWTGPADDAGQALETFLADSAGEIEEPETREIEIAGVPGVETSYVQFLPAVDERKRERAFAIMTGDEAAVVTVSGFDTEEYLGMLPAYILARETARLTG</sequence>
<feature type="region of interest" description="Disordered" evidence="1">
    <location>
        <begin position="23"/>
        <end position="49"/>
    </location>
</feature>
<protein>
    <submittedName>
        <fullName evidence="2">Uncharacterized protein</fullName>
    </submittedName>
</protein>
<dbReference type="Proteomes" id="UP000475214">
    <property type="component" value="Unassembled WGS sequence"/>
</dbReference>
<dbReference type="RefSeq" id="WP_163731621.1">
    <property type="nucleotide sequence ID" value="NZ_JAAGOA010000001.1"/>
</dbReference>
<reference evidence="2 3" key="1">
    <citation type="submission" date="2020-02" db="EMBL/GenBank/DDBJ databases">
        <authorList>
            <person name="Li X.-J."/>
            <person name="Han X.-M."/>
        </authorList>
    </citation>
    <scope>NUCLEOTIDE SEQUENCE [LARGE SCALE GENOMIC DNA]</scope>
    <source>
        <strain evidence="2 3">CCTCC AB 2017055</strain>
    </source>
</reference>
<feature type="compositionally biased region" description="Low complexity" evidence="1">
    <location>
        <begin position="33"/>
        <end position="46"/>
    </location>
</feature>
<evidence type="ECO:0000313" key="3">
    <source>
        <dbReference type="Proteomes" id="UP000475214"/>
    </source>
</evidence>
<dbReference type="PROSITE" id="PS51257">
    <property type="entry name" value="PROKAR_LIPOPROTEIN"/>
    <property type="match status" value="1"/>
</dbReference>
<accession>A0A6L9S1G9</accession>
<name>A0A6L9S1G9_9ACTN</name>
<dbReference type="InterPro" id="IPR044058">
    <property type="entry name" value="Lipoprotein_23"/>
</dbReference>
<dbReference type="Pfam" id="PF18966">
    <property type="entry name" value="Lipoprotein_23"/>
    <property type="match status" value="1"/>
</dbReference>
<evidence type="ECO:0000313" key="2">
    <source>
        <dbReference type="EMBL" id="NED98846.1"/>
    </source>
</evidence>
<keyword evidence="3" id="KW-1185">Reference proteome</keyword>
<evidence type="ECO:0000256" key="1">
    <source>
        <dbReference type="SAM" id="MobiDB-lite"/>
    </source>
</evidence>
<gene>
    <name evidence="2" type="ORF">G1H10_01530</name>
</gene>